<accession>A0A5J4ZVI1</accession>
<proteinExistence type="predicted"/>
<keyword evidence="2" id="KW-1185">Reference proteome</keyword>
<protein>
    <submittedName>
        <fullName evidence="1">Uncharacterized protein</fullName>
    </submittedName>
</protein>
<reference evidence="1 2" key="1">
    <citation type="submission" date="2019-09" db="EMBL/GenBank/DDBJ databases">
        <title>A chromosome-level genome assembly of the Chinese tupelo Nyssa sinensis.</title>
        <authorList>
            <person name="Yang X."/>
            <person name="Kang M."/>
            <person name="Yang Y."/>
            <person name="Xiong H."/>
            <person name="Wang M."/>
            <person name="Zhang Z."/>
            <person name="Wang Z."/>
            <person name="Wu H."/>
            <person name="Ma T."/>
            <person name="Liu J."/>
            <person name="Xi Z."/>
        </authorList>
    </citation>
    <scope>NUCLEOTIDE SEQUENCE [LARGE SCALE GENOMIC DNA]</scope>
    <source>
        <strain evidence="1">J267</strain>
        <tissue evidence="1">Leaf</tissue>
    </source>
</reference>
<dbReference type="EMBL" id="CM018048">
    <property type="protein sequence ID" value="KAA8521904.1"/>
    <property type="molecule type" value="Genomic_DNA"/>
</dbReference>
<gene>
    <name evidence="1" type="ORF">F0562_012782</name>
</gene>
<organism evidence="1 2">
    <name type="scientific">Nyssa sinensis</name>
    <dbReference type="NCBI Taxonomy" id="561372"/>
    <lineage>
        <taxon>Eukaryota</taxon>
        <taxon>Viridiplantae</taxon>
        <taxon>Streptophyta</taxon>
        <taxon>Embryophyta</taxon>
        <taxon>Tracheophyta</taxon>
        <taxon>Spermatophyta</taxon>
        <taxon>Magnoliopsida</taxon>
        <taxon>eudicotyledons</taxon>
        <taxon>Gunneridae</taxon>
        <taxon>Pentapetalae</taxon>
        <taxon>asterids</taxon>
        <taxon>Cornales</taxon>
        <taxon>Nyssaceae</taxon>
        <taxon>Nyssa</taxon>
    </lineage>
</organism>
<dbReference type="AlphaFoldDB" id="A0A5J4ZVI1"/>
<name>A0A5J4ZVI1_9ASTE</name>
<dbReference type="Proteomes" id="UP000325577">
    <property type="component" value="Linkage Group LG5"/>
</dbReference>
<evidence type="ECO:0000313" key="2">
    <source>
        <dbReference type="Proteomes" id="UP000325577"/>
    </source>
</evidence>
<sequence>MTKPKTDGSDCGVAKPHDDMMILVIPIFRALYKFLINLPGAAVSPVGFLAISQVVGHILCARNDDGGRKGFSGGDASAFAAMA</sequence>
<evidence type="ECO:0000313" key="1">
    <source>
        <dbReference type="EMBL" id="KAA8521904.1"/>
    </source>
</evidence>